<keyword evidence="1 3" id="KW-0378">Hydrolase</keyword>
<organism evidence="3 4">
    <name type="scientific">Acinetobacter chinensis</name>
    <dbReference type="NCBI Taxonomy" id="2004650"/>
    <lineage>
        <taxon>Bacteria</taxon>
        <taxon>Pseudomonadati</taxon>
        <taxon>Pseudomonadota</taxon>
        <taxon>Gammaproteobacteria</taxon>
        <taxon>Moraxellales</taxon>
        <taxon>Moraxellaceae</taxon>
        <taxon>Acinetobacter</taxon>
    </lineage>
</organism>
<dbReference type="EMBL" id="CP032134">
    <property type="protein sequence ID" value="AXY57387.1"/>
    <property type="molecule type" value="Genomic_DNA"/>
</dbReference>
<dbReference type="RefSeq" id="WP_087511871.1">
    <property type="nucleotide sequence ID" value="NZ_CP032134.1"/>
</dbReference>
<dbReference type="Proteomes" id="UP000263753">
    <property type="component" value="Chromosome"/>
</dbReference>
<dbReference type="AlphaFoldDB" id="A0A3B7M0Y8"/>
<dbReference type="PANTHER" id="PTHR48081:SF8">
    <property type="entry name" value="ALPHA_BETA HYDROLASE FOLD-3 DOMAIN-CONTAINING PROTEIN-RELATED"/>
    <property type="match status" value="1"/>
</dbReference>
<dbReference type="InterPro" id="IPR013094">
    <property type="entry name" value="AB_hydrolase_3"/>
</dbReference>
<dbReference type="KEGG" id="achi:CDG60_12940"/>
<dbReference type="InterPro" id="IPR029058">
    <property type="entry name" value="AB_hydrolase_fold"/>
</dbReference>
<sequence>MNANSEVVLTEDMQMFDYWSQVYSPADRHIDSLRAAYDAFLQHYTLPRTEQMEVEDFDLKLSTHEVSMRVFNPAQPAPLQGWKWIFYVHGGGNVVGGADSHEYIARQLSRDLNLKVFLVEYGLFPEFSWQQGLTDCMEAYQQIRTDAAQWQIQADESVIAADASGCSIALSMQQQLAAQQTDIKAMTLFFPTFTSEQTSVAVNSLVYQVEQQALVQQWFEPSALSVEDSRTVPALAQVSVQTYVAVAEADDFKAVTQALLDQLKQNNTPFETVTAQGLRGSCLPLMRDCPETAAVYEAAVNFISHQLNN</sequence>
<dbReference type="GO" id="GO:0016787">
    <property type="term" value="F:hydrolase activity"/>
    <property type="evidence" value="ECO:0007669"/>
    <property type="project" value="UniProtKB-KW"/>
</dbReference>
<dbReference type="InterPro" id="IPR050300">
    <property type="entry name" value="GDXG_lipolytic_enzyme"/>
</dbReference>
<gene>
    <name evidence="3" type="ORF">CDG60_12940</name>
</gene>
<proteinExistence type="predicted"/>
<reference evidence="4" key="1">
    <citation type="submission" date="2018-09" db="EMBL/GenBank/DDBJ databases">
        <title>The complete genome of Acinetobacter sp. strain WCHAc010005.</title>
        <authorList>
            <person name="Hu Y."/>
            <person name="Long H."/>
            <person name="Feng Y."/>
            <person name="Zong Z."/>
        </authorList>
    </citation>
    <scope>NUCLEOTIDE SEQUENCE [LARGE SCALE GENOMIC DNA]</scope>
    <source>
        <strain evidence="4">WCHAc010005</strain>
    </source>
</reference>
<accession>A0A3B7M0Y8</accession>
<feature type="domain" description="Alpha/beta hydrolase fold-3" evidence="2">
    <location>
        <begin position="85"/>
        <end position="277"/>
    </location>
</feature>
<evidence type="ECO:0000256" key="1">
    <source>
        <dbReference type="ARBA" id="ARBA00022801"/>
    </source>
</evidence>
<evidence type="ECO:0000259" key="2">
    <source>
        <dbReference type="Pfam" id="PF07859"/>
    </source>
</evidence>
<protein>
    <submittedName>
        <fullName evidence="3">Alpha/beta hydrolase</fullName>
    </submittedName>
</protein>
<evidence type="ECO:0000313" key="4">
    <source>
        <dbReference type="Proteomes" id="UP000263753"/>
    </source>
</evidence>
<dbReference type="Gene3D" id="3.40.50.1820">
    <property type="entry name" value="alpha/beta hydrolase"/>
    <property type="match status" value="1"/>
</dbReference>
<dbReference type="SUPFAM" id="SSF53474">
    <property type="entry name" value="alpha/beta-Hydrolases"/>
    <property type="match status" value="1"/>
</dbReference>
<name>A0A3B7M0Y8_9GAMM</name>
<dbReference type="PANTHER" id="PTHR48081">
    <property type="entry name" value="AB HYDROLASE SUPERFAMILY PROTEIN C4A8.06C"/>
    <property type="match status" value="1"/>
</dbReference>
<evidence type="ECO:0000313" key="3">
    <source>
        <dbReference type="EMBL" id="AXY57387.1"/>
    </source>
</evidence>
<dbReference type="Pfam" id="PF07859">
    <property type="entry name" value="Abhydrolase_3"/>
    <property type="match status" value="1"/>
</dbReference>